<keyword evidence="3" id="KW-1185">Reference proteome</keyword>
<dbReference type="Proteomes" id="UP000028524">
    <property type="component" value="Unassembled WGS sequence"/>
</dbReference>
<accession>A0A084QYW7</accession>
<name>A0A084QYW7_STAC4</name>
<evidence type="ECO:0000256" key="1">
    <source>
        <dbReference type="SAM" id="MobiDB-lite"/>
    </source>
</evidence>
<gene>
    <name evidence="2" type="ORF">S40285_00090</name>
</gene>
<dbReference type="AlphaFoldDB" id="A0A084QYW7"/>
<dbReference type="EMBL" id="KL659601">
    <property type="protein sequence ID" value="KFA69152.1"/>
    <property type="molecule type" value="Genomic_DNA"/>
</dbReference>
<feature type="region of interest" description="Disordered" evidence="1">
    <location>
        <begin position="56"/>
        <end position="77"/>
    </location>
</feature>
<protein>
    <submittedName>
        <fullName evidence="2">Uncharacterized protein</fullName>
    </submittedName>
</protein>
<proteinExistence type="predicted"/>
<dbReference type="OrthoDB" id="10435254at2759"/>
<sequence length="348" mass="39214">MQPTLLHLVDPARHPPRNRPAVIYTTALASSDLPLPSSAITNGARLTLLDRKRMPDIPLVNHNPRPPSPPPPPDKRIPHLPRHPVVLAPVEHVKPRPALLRRLPQLLLPLLLPNHPHLVQPHVYALPHAVSALEPPGARAGRRRREAADARKVPHEEGAREEGEEQCGELLRVEREEGQALEQRDHAPAGRLGDVCHRRKQQKPTLQHQPGRPPRIPQMPVKHLDRDERPHRVSHQHHRIIPLAFVRPQRGHVLVHPLDLPLHVPRLVLRREGRVLVVLESQQAAPVEVVRRACRGARLDRVEQPAEAVEEVLVEGDDPRVAADEVDECVLLRSARVRGGEAQHRWHG</sequence>
<feature type="compositionally biased region" description="Basic and acidic residues" evidence="1">
    <location>
        <begin position="178"/>
        <end position="188"/>
    </location>
</feature>
<evidence type="ECO:0000313" key="3">
    <source>
        <dbReference type="Proteomes" id="UP000028524"/>
    </source>
</evidence>
<evidence type="ECO:0000313" key="2">
    <source>
        <dbReference type="EMBL" id="KFA69152.1"/>
    </source>
</evidence>
<dbReference type="HOGENOM" id="CLU_797340_0_0_1"/>
<reference evidence="2 3" key="1">
    <citation type="journal article" date="2014" name="BMC Genomics">
        <title>Comparative genome sequencing reveals chemotype-specific gene clusters in the toxigenic black mold Stachybotrys.</title>
        <authorList>
            <person name="Semeiks J."/>
            <person name="Borek D."/>
            <person name="Otwinowski Z."/>
            <person name="Grishin N.V."/>
        </authorList>
    </citation>
    <scope>NUCLEOTIDE SEQUENCE [LARGE SCALE GENOMIC DNA]</scope>
    <source>
        <strain evidence="2 3">IBT 40285</strain>
    </source>
</reference>
<dbReference type="InParanoid" id="A0A084QYW7"/>
<organism evidence="2 3">
    <name type="scientific">Stachybotrys chlorohalonatus (strain IBT 40285)</name>
    <dbReference type="NCBI Taxonomy" id="1283841"/>
    <lineage>
        <taxon>Eukaryota</taxon>
        <taxon>Fungi</taxon>
        <taxon>Dikarya</taxon>
        <taxon>Ascomycota</taxon>
        <taxon>Pezizomycotina</taxon>
        <taxon>Sordariomycetes</taxon>
        <taxon>Hypocreomycetidae</taxon>
        <taxon>Hypocreales</taxon>
        <taxon>Stachybotryaceae</taxon>
        <taxon>Stachybotrys</taxon>
    </lineage>
</organism>
<feature type="region of interest" description="Disordered" evidence="1">
    <location>
        <begin position="135"/>
        <end position="166"/>
    </location>
</feature>
<feature type="compositionally biased region" description="Basic and acidic residues" evidence="1">
    <location>
        <begin position="146"/>
        <end position="161"/>
    </location>
</feature>
<feature type="region of interest" description="Disordered" evidence="1">
    <location>
        <begin position="178"/>
        <end position="221"/>
    </location>
</feature>